<dbReference type="PANTHER" id="PTHR42792:SF2">
    <property type="entry name" value="FLAGELLIN"/>
    <property type="match status" value="1"/>
</dbReference>
<dbReference type="InterPro" id="IPR001029">
    <property type="entry name" value="Flagellin_N"/>
</dbReference>
<reference evidence="6 7" key="1">
    <citation type="submission" date="2019-08" db="EMBL/GenBank/DDBJ databases">
        <title>Hyperibacter terrae gen. nov., sp. nov. and Hyperibacter viscosus sp. nov., two new members in the family Rhodospirillaceae isolated from the rhizosphere of Hypericum perforatum.</title>
        <authorList>
            <person name="Noviana Z."/>
        </authorList>
    </citation>
    <scope>NUCLEOTIDE SEQUENCE [LARGE SCALE GENOMIC DNA]</scope>
    <source>
        <strain evidence="6 7">R5959</strain>
    </source>
</reference>
<dbReference type="GO" id="GO:0005576">
    <property type="term" value="C:extracellular region"/>
    <property type="evidence" value="ECO:0007669"/>
    <property type="project" value="UniProtKB-SubCell"/>
</dbReference>
<accession>A0A5J6N3I1</accession>
<evidence type="ECO:0000256" key="3">
    <source>
        <dbReference type="RuleBase" id="RU362073"/>
    </source>
</evidence>
<keyword evidence="3" id="KW-0964">Secreted</keyword>
<evidence type="ECO:0000313" key="7">
    <source>
        <dbReference type="Proteomes" id="UP000325797"/>
    </source>
</evidence>
<comment type="function">
    <text evidence="3">Flagellin is the subunit protein which polymerizes to form the filaments of bacterial flagella.</text>
</comment>
<dbReference type="InterPro" id="IPR001492">
    <property type="entry name" value="Flagellin"/>
</dbReference>
<proteinExistence type="inferred from homology"/>
<feature type="domain" description="Flagellin N-terminal" evidence="4">
    <location>
        <begin position="7"/>
        <end position="141"/>
    </location>
</feature>
<dbReference type="Pfam" id="PF00700">
    <property type="entry name" value="Flagellin_C"/>
    <property type="match status" value="1"/>
</dbReference>
<dbReference type="Gene3D" id="6.10.10.10">
    <property type="entry name" value="Flagellar export chaperone, C-terminal domain"/>
    <property type="match status" value="1"/>
</dbReference>
<evidence type="ECO:0000256" key="1">
    <source>
        <dbReference type="ARBA" id="ARBA00005709"/>
    </source>
</evidence>
<dbReference type="Gene3D" id="3.30.70.2120">
    <property type="match status" value="1"/>
</dbReference>
<keyword evidence="6" id="KW-0282">Flagellum</keyword>
<name>A0A5J6N3I1_9PROT</name>
<sequence>MALNAISNYAANVAHRNLQKSDMDATSSLAKLSSGSRVVSAKDDAASMAIGSRLNSQVQGLRQASVNAGQGVSMLQVADGAMARINDVLVRMKTLSVQAGSGQLSNTERGMLNTEYQLLLAEVNRIAASTEFNGNQLVNGSLTTGGASVGTGGGFAVADGVSSITGHGLTTASSDNYTLSYSSGNATFTLTDGSNSYTGAISSSAMDASGNMITGAGVKLLPTGTNTGDLVLSLNTAFQSATTVAPSASAGGLQFAGASSATFSFKVGTGTDVTKDVISVSIDGISGANLGINGTDITTVSTADAASDALGNAIDVLNNARASIGAYQNRLQFAADNIASAVENTEAARSNLLDLDIASEMTTFTSKQILVQAGVAMLAQANQMPQDLLKLFQ</sequence>
<dbReference type="RefSeq" id="WP_151118922.1">
    <property type="nucleotide sequence ID" value="NZ_CP042582.1"/>
</dbReference>
<gene>
    <name evidence="6" type="ORF">FRZ61_34930</name>
</gene>
<evidence type="ECO:0000259" key="4">
    <source>
        <dbReference type="Pfam" id="PF00669"/>
    </source>
</evidence>
<keyword evidence="6" id="KW-0966">Cell projection</keyword>
<protein>
    <recommendedName>
        <fullName evidence="3">Flagellin</fullName>
    </recommendedName>
</protein>
<dbReference type="PANTHER" id="PTHR42792">
    <property type="entry name" value="FLAGELLIN"/>
    <property type="match status" value="1"/>
</dbReference>
<dbReference type="SUPFAM" id="SSF64518">
    <property type="entry name" value="Phase 1 flagellin"/>
    <property type="match status" value="1"/>
</dbReference>
<feature type="domain" description="Flagellin C-terminal" evidence="5">
    <location>
        <begin position="309"/>
        <end position="392"/>
    </location>
</feature>
<dbReference type="PRINTS" id="PR00207">
    <property type="entry name" value="FLAGELLIN"/>
</dbReference>
<organism evidence="6 7">
    <name type="scientific">Hypericibacter adhaerens</name>
    <dbReference type="NCBI Taxonomy" id="2602016"/>
    <lineage>
        <taxon>Bacteria</taxon>
        <taxon>Pseudomonadati</taxon>
        <taxon>Pseudomonadota</taxon>
        <taxon>Alphaproteobacteria</taxon>
        <taxon>Rhodospirillales</taxon>
        <taxon>Dongiaceae</taxon>
        <taxon>Hypericibacter</taxon>
    </lineage>
</organism>
<evidence type="ECO:0000259" key="5">
    <source>
        <dbReference type="Pfam" id="PF00700"/>
    </source>
</evidence>
<dbReference type="GO" id="GO:0005198">
    <property type="term" value="F:structural molecule activity"/>
    <property type="evidence" value="ECO:0007669"/>
    <property type="project" value="UniProtKB-UniRule"/>
</dbReference>
<keyword evidence="2 3" id="KW-0975">Bacterial flagellum</keyword>
<dbReference type="InterPro" id="IPR042187">
    <property type="entry name" value="Flagellin_C_sub2"/>
</dbReference>
<keyword evidence="6" id="KW-0969">Cilium</keyword>
<dbReference type="EMBL" id="CP042582">
    <property type="protein sequence ID" value="QEX23555.1"/>
    <property type="molecule type" value="Genomic_DNA"/>
</dbReference>
<dbReference type="InterPro" id="IPR046358">
    <property type="entry name" value="Flagellin_C"/>
</dbReference>
<dbReference type="Gene3D" id="1.20.1330.10">
    <property type="entry name" value="f41 fragment of flagellin, N-terminal domain"/>
    <property type="match status" value="1"/>
</dbReference>
<evidence type="ECO:0000256" key="2">
    <source>
        <dbReference type="ARBA" id="ARBA00023143"/>
    </source>
</evidence>
<comment type="subcellular location">
    <subcellularLocation>
        <location evidence="3">Secreted</location>
    </subcellularLocation>
    <subcellularLocation>
        <location evidence="3">Bacterial flagellum</location>
    </subcellularLocation>
</comment>
<dbReference type="AlphaFoldDB" id="A0A5J6N3I1"/>
<keyword evidence="7" id="KW-1185">Reference proteome</keyword>
<dbReference type="Proteomes" id="UP000325797">
    <property type="component" value="Chromosome"/>
</dbReference>
<dbReference type="GO" id="GO:0009288">
    <property type="term" value="C:bacterial-type flagellum"/>
    <property type="evidence" value="ECO:0007669"/>
    <property type="project" value="UniProtKB-SubCell"/>
</dbReference>
<evidence type="ECO:0000313" key="6">
    <source>
        <dbReference type="EMBL" id="QEX23555.1"/>
    </source>
</evidence>
<dbReference type="Pfam" id="PF00669">
    <property type="entry name" value="Flagellin_N"/>
    <property type="match status" value="1"/>
</dbReference>
<dbReference type="KEGG" id="hadh:FRZ61_34930"/>
<dbReference type="OrthoDB" id="9796789at2"/>
<comment type="similarity">
    <text evidence="1 3">Belongs to the bacterial flagellin family.</text>
</comment>